<proteinExistence type="predicted"/>
<dbReference type="InterPro" id="IPR041018">
    <property type="entry name" value="ADPRTs_Tse2"/>
</dbReference>
<accession>A0ABW8IDK2</accession>
<dbReference type="Pfam" id="PF18648">
    <property type="entry name" value="ADPRTs_Tse2"/>
    <property type="match status" value="1"/>
</dbReference>
<dbReference type="EMBL" id="JADIKI010000021">
    <property type="protein sequence ID" value="MFK2853246.1"/>
    <property type="molecule type" value="Genomic_DNA"/>
</dbReference>
<dbReference type="RefSeq" id="WP_380016297.1">
    <property type="nucleotide sequence ID" value="NZ_JADIKI010000021.1"/>
</dbReference>
<name>A0ABW8IDK2_9GAMM</name>
<feature type="domain" description="Tse2 ADP-ribosyltransferase toxin" evidence="1">
    <location>
        <begin position="25"/>
        <end position="143"/>
    </location>
</feature>
<evidence type="ECO:0000313" key="2">
    <source>
        <dbReference type="EMBL" id="MFK2853246.1"/>
    </source>
</evidence>
<sequence length="149" mass="16580">MSKCPADLWRAVHSDDFPKGPIVNDEPVKGILYPAFMPKQIGFQADGTPKYRDPDVAFDEKGLVKPGGGTSLFDKENVFRGKNWQYFYIPKDTVIDPNLVITGPEYRKAFSANHYQVEPATPMFPEVLKGALDNFARAAVAKAYEDAHG</sequence>
<organism evidence="2 3">
    <name type="scientific">Dyella humi</name>
    <dbReference type="NCBI Taxonomy" id="1770547"/>
    <lineage>
        <taxon>Bacteria</taxon>
        <taxon>Pseudomonadati</taxon>
        <taxon>Pseudomonadota</taxon>
        <taxon>Gammaproteobacteria</taxon>
        <taxon>Lysobacterales</taxon>
        <taxon>Rhodanobacteraceae</taxon>
        <taxon>Dyella</taxon>
    </lineage>
</organism>
<dbReference type="Proteomes" id="UP001620409">
    <property type="component" value="Unassembled WGS sequence"/>
</dbReference>
<evidence type="ECO:0000259" key="1">
    <source>
        <dbReference type="Pfam" id="PF18648"/>
    </source>
</evidence>
<evidence type="ECO:0000313" key="3">
    <source>
        <dbReference type="Proteomes" id="UP001620409"/>
    </source>
</evidence>
<reference evidence="2 3" key="1">
    <citation type="submission" date="2020-10" db="EMBL/GenBank/DDBJ databases">
        <title>Phylogeny of dyella-like bacteria.</title>
        <authorList>
            <person name="Fu J."/>
        </authorList>
    </citation>
    <scope>NUCLEOTIDE SEQUENCE [LARGE SCALE GENOMIC DNA]</scope>
    <source>
        <strain evidence="2 3">DHG40</strain>
    </source>
</reference>
<keyword evidence="3" id="KW-1185">Reference proteome</keyword>
<protein>
    <recommendedName>
        <fullName evidence="1">Tse2 ADP-ribosyltransferase toxin domain-containing protein</fullName>
    </recommendedName>
</protein>
<comment type="caution">
    <text evidence="2">The sequence shown here is derived from an EMBL/GenBank/DDBJ whole genome shotgun (WGS) entry which is preliminary data.</text>
</comment>
<gene>
    <name evidence="2" type="ORF">ISP18_01380</name>
</gene>